<dbReference type="Pfam" id="PF04290">
    <property type="entry name" value="DctQ"/>
    <property type="match status" value="1"/>
</dbReference>
<feature type="transmembrane region" description="Helical" evidence="9">
    <location>
        <begin position="108"/>
        <end position="129"/>
    </location>
</feature>
<name>A0ABW1KWL1_9PROT</name>
<feature type="domain" description="Tripartite ATP-independent periplasmic transporters DctQ component" evidence="10">
    <location>
        <begin position="117"/>
        <end position="249"/>
    </location>
</feature>
<feature type="transmembrane region" description="Helical" evidence="9">
    <location>
        <begin position="220"/>
        <end position="246"/>
    </location>
</feature>
<dbReference type="InterPro" id="IPR007387">
    <property type="entry name" value="TRAP_DctQ"/>
</dbReference>
<evidence type="ECO:0000256" key="6">
    <source>
        <dbReference type="ARBA" id="ARBA00022989"/>
    </source>
</evidence>
<dbReference type="EMBL" id="JBHPON010000002">
    <property type="protein sequence ID" value="MFC6036329.1"/>
    <property type="molecule type" value="Genomic_DNA"/>
</dbReference>
<evidence type="ECO:0000259" key="10">
    <source>
        <dbReference type="Pfam" id="PF04290"/>
    </source>
</evidence>
<dbReference type="PANTHER" id="PTHR35011">
    <property type="entry name" value="2,3-DIKETO-L-GULONATE TRAP TRANSPORTER SMALL PERMEASE PROTEIN YIAM"/>
    <property type="match status" value="1"/>
</dbReference>
<keyword evidence="12" id="KW-1185">Reference proteome</keyword>
<evidence type="ECO:0000256" key="8">
    <source>
        <dbReference type="ARBA" id="ARBA00038436"/>
    </source>
</evidence>
<protein>
    <recommendedName>
        <fullName evidence="9">TRAP transporter small permease protein</fullName>
    </recommendedName>
</protein>
<gene>
    <name evidence="11" type="ORF">ACFMB1_12305</name>
</gene>
<evidence type="ECO:0000313" key="11">
    <source>
        <dbReference type="EMBL" id="MFC6036329.1"/>
    </source>
</evidence>
<keyword evidence="3" id="KW-1003">Cell membrane</keyword>
<comment type="subunit">
    <text evidence="9">The complex comprises the extracytoplasmic solute receptor protein and the two transmembrane proteins.</text>
</comment>
<keyword evidence="7 9" id="KW-0472">Membrane</keyword>
<evidence type="ECO:0000256" key="7">
    <source>
        <dbReference type="ARBA" id="ARBA00023136"/>
    </source>
</evidence>
<evidence type="ECO:0000256" key="4">
    <source>
        <dbReference type="ARBA" id="ARBA00022519"/>
    </source>
</evidence>
<feature type="transmembrane region" description="Helical" evidence="9">
    <location>
        <begin position="141"/>
        <end position="158"/>
    </location>
</feature>
<feature type="transmembrane region" description="Helical" evidence="9">
    <location>
        <begin position="12"/>
        <end position="29"/>
    </location>
</feature>
<feature type="transmembrane region" description="Helical" evidence="9">
    <location>
        <begin position="68"/>
        <end position="87"/>
    </location>
</feature>
<keyword evidence="4 9" id="KW-0997">Cell inner membrane</keyword>
<comment type="similarity">
    <text evidence="8 9">Belongs to the TRAP transporter small permease family.</text>
</comment>
<evidence type="ECO:0000256" key="3">
    <source>
        <dbReference type="ARBA" id="ARBA00022475"/>
    </source>
</evidence>
<evidence type="ECO:0000256" key="9">
    <source>
        <dbReference type="RuleBase" id="RU369079"/>
    </source>
</evidence>
<comment type="function">
    <text evidence="9">Part of the tripartite ATP-independent periplasmic (TRAP) transport system.</text>
</comment>
<sequence>MLELIGDILNWAAAGVFFPLALLPLGFLLSEKRPLLFWTALTGSLVFAGVLFVHLTPILALTPSLAKVIWFVSLFAATVAATGIIGSRRLSSHLVSAFVAITGTIGRTVMWLLLAMAVTQFGVVILRYVFGLNYIFMQESITYMHGAVFLLAGGYALLTDDHVRVDIFYRAASPRKKALTDLAGTYFLLFPVCLLLIWTGSPYVARSWAVGEGSNESSGIQALFIIKSFIPAFAILMMMAGFVIAARAVATLKERG</sequence>
<evidence type="ECO:0000256" key="5">
    <source>
        <dbReference type="ARBA" id="ARBA00022692"/>
    </source>
</evidence>
<keyword evidence="5 9" id="KW-0812">Transmembrane</keyword>
<reference evidence="11 12" key="1">
    <citation type="submission" date="2024-09" db="EMBL/GenBank/DDBJ databases">
        <authorList>
            <person name="Zhang Z.-H."/>
        </authorList>
    </citation>
    <scope>NUCLEOTIDE SEQUENCE [LARGE SCALE GENOMIC DNA]</scope>
    <source>
        <strain evidence="11 12">HHTR114</strain>
    </source>
</reference>
<feature type="transmembrane region" description="Helical" evidence="9">
    <location>
        <begin position="36"/>
        <end position="56"/>
    </location>
</feature>
<comment type="caution">
    <text evidence="11">The sequence shown here is derived from an EMBL/GenBank/DDBJ whole genome shotgun (WGS) entry which is preliminary data.</text>
</comment>
<dbReference type="Proteomes" id="UP001596116">
    <property type="component" value="Unassembled WGS sequence"/>
</dbReference>
<evidence type="ECO:0000256" key="2">
    <source>
        <dbReference type="ARBA" id="ARBA00022448"/>
    </source>
</evidence>
<keyword evidence="6 9" id="KW-1133">Transmembrane helix</keyword>
<proteinExistence type="inferred from homology"/>
<comment type="subcellular location">
    <subcellularLocation>
        <location evidence="1 9">Cell inner membrane</location>
        <topology evidence="1 9">Multi-pass membrane protein</topology>
    </subcellularLocation>
</comment>
<dbReference type="InterPro" id="IPR055348">
    <property type="entry name" value="DctQ"/>
</dbReference>
<feature type="transmembrane region" description="Helical" evidence="9">
    <location>
        <begin position="179"/>
        <end position="200"/>
    </location>
</feature>
<dbReference type="RefSeq" id="WP_379882442.1">
    <property type="nucleotide sequence ID" value="NZ_JBHPON010000002.1"/>
</dbReference>
<evidence type="ECO:0000313" key="12">
    <source>
        <dbReference type="Proteomes" id="UP001596116"/>
    </source>
</evidence>
<comment type="caution">
    <text evidence="9">Lacks conserved residue(s) required for the propagation of feature annotation.</text>
</comment>
<evidence type="ECO:0000256" key="1">
    <source>
        <dbReference type="ARBA" id="ARBA00004429"/>
    </source>
</evidence>
<keyword evidence="2 9" id="KW-0813">Transport</keyword>
<organism evidence="11 12">
    <name type="scientific">Hyphococcus aureus</name>
    <dbReference type="NCBI Taxonomy" id="2666033"/>
    <lineage>
        <taxon>Bacteria</taxon>
        <taxon>Pseudomonadati</taxon>
        <taxon>Pseudomonadota</taxon>
        <taxon>Alphaproteobacteria</taxon>
        <taxon>Parvularculales</taxon>
        <taxon>Parvularculaceae</taxon>
        <taxon>Hyphococcus</taxon>
    </lineage>
</organism>
<dbReference type="PANTHER" id="PTHR35011:SF4">
    <property type="entry name" value="SLL1102 PROTEIN"/>
    <property type="match status" value="1"/>
</dbReference>
<accession>A0ABW1KWL1</accession>